<keyword evidence="2" id="KW-1185">Reference proteome</keyword>
<dbReference type="SUPFAM" id="SSF56935">
    <property type="entry name" value="Porins"/>
    <property type="match status" value="1"/>
</dbReference>
<proteinExistence type="predicted"/>
<organism evidence="1 2">
    <name type="scientific">Pedobacter frigiditerrae</name>
    <dbReference type="NCBI Taxonomy" id="2530452"/>
    <lineage>
        <taxon>Bacteria</taxon>
        <taxon>Pseudomonadati</taxon>
        <taxon>Bacteroidota</taxon>
        <taxon>Sphingobacteriia</taxon>
        <taxon>Sphingobacteriales</taxon>
        <taxon>Sphingobacteriaceae</taxon>
        <taxon>Pedobacter</taxon>
    </lineage>
</organism>
<dbReference type="Proteomes" id="UP000292884">
    <property type="component" value="Unassembled WGS sequence"/>
</dbReference>
<dbReference type="OrthoDB" id="1086219at2"/>
<evidence type="ECO:0000313" key="1">
    <source>
        <dbReference type="EMBL" id="TCC90596.1"/>
    </source>
</evidence>
<dbReference type="AlphaFoldDB" id="A0A4V2MIJ4"/>
<dbReference type="EMBL" id="SJSK01000003">
    <property type="protein sequence ID" value="TCC90596.1"/>
    <property type="molecule type" value="Genomic_DNA"/>
</dbReference>
<gene>
    <name evidence="1" type="ORF">EZ428_15125</name>
</gene>
<protein>
    <submittedName>
        <fullName evidence="1">Uncharacterized protein</fullName>
    </submittedName>
</protein>
<sequence length="945" mass="106581">MHFKKEKYLKFGVLLFAFVIMSVGLYAQKKDSTALLGSVTGIVRDSTHNYALSAATIAIYNSTNSNLLAYQLSDRMGKFELDKLPVAIQLKANISYVGYKLLSLQFSIPKKGGKTDLGPLNLELATNDLQEVNISAPAPMVVRGDTIEFNASAFKLDTNAVVEDLLKKLPGVTVWSDGLITVNGKKIKTLLVEGKEFMGGDPTVALQNLPKNIVDKVQIYKENNRSDQNLIDPDLTINITLKDGHKKGYFGKLGLGYGTRKRYNGDAMISGFTNKYQFSLVGALNNTNKNTDNFTSLMRYNAFKGDGAGSTYESDFSNPGNNVARAFGGKFAYDFNDTNKLNAEAINRSTEFTQNSNDQNLTILNGVKNFSRTSTTTIKKNQHSFNESANYVYSSPQESLNITNRLSYGSYGSSSEQLENSTNLLNNQTSENLAKETNKGNDNRITFSFAYNHYGNLLKQKKYNYSLDYSYGDNRNINNSSRFINYTSSITAANRYFNRRYENETNNHSHQVKLAYNNLLKLFFPDNNVPMINLVNSVTYFLNNKISFVGDISPTNSNQVVKNTFLSNNTHYKSIKIRPSLTYSDFFHSRLTDRYDKTWGYNISSALEVFKQNNESIKFFQNIKKSYAYLMPSASIKYSNQQLNKFSKDYSAVYSNSVTYPSIEQLAPLIDSTNIWLVDAGNPKLQPSKHHQLEFIYNNTLKIKNTLNYSLRITATLTKDGFADSNAYDTLGRITQYTVNANIKDLTFSGSLQKIYKYPISQLQLRFSGQLSYGVHPNFVNEMEIRTSRINNINILNINYSYSTYFEAGIKTSFNLLNSSQNFSGKNISYISKGYGFGLSTKVYATKKITFISDIATSINKTSNFDPIKSTIWNANVGFRFFKGNQAEAKFSALDLLRQNQNTFTSITPNGILQGNRNILQQYFMVTLSYFPRYFGKNQVQPQGN</sequence>
<name>A0A4V2MIJ4_9SPHI</name>
<comment type="caution">
    <text evidence="1">The sequence shown here is derived from an EMBL/GenBank/DDBJ whole genome shotgun (WGS) entry which is preliminary data.</text>
</comment>
<accession>A0A4V2MIJ4</accession>
<reference evidence="1 2" key="1">
    <citation type="submission" date="2019-02" db="EMBL/GenBank/DDBJ databases">
        <title>Pedobacter sp. RP-1-13 sp. nov., isolated from Arctic soil.</title>
        <authorList>
            <person name="Dahal R.H."/>
        </authorList>
    </citation>
    <scope>NUCLEOTIDE SEQUENCE [LARGE SCALE GENOMIC DNA]</scope>
    <source>
        <strain evidence="1 2">RP-1-13</strain>
    </source>
</reference>
<dbReference type="RefSeq" id="WP_131553993.1">
    <property type="nucleotide sequence ID" value="NZ_SJSK01000003.1"/>
</dbReference>
<evidence type="ECO:0000313" key="2">
    <source>
        <dbReference type="Proteomes" id="UP000292884"/>
    </source>
</evidence>